<name>A0ABT1W0H3_9PROT</name>
<evidence type="ECO:0000313" key="1">
    <source>
        <dbReference type="EMBL" id="MCQ8241955.1"/>
    </source>
</evidence>
<reference evidence="1 2" key="1">
    <citation type="submission" date="2022-06" db="EMBL/GenBank/DDBJ databases">
        <title>Rhizosaccharibacter gen. nov. sp. nov. KSS12, endophytic bacteria isolated from sugarcane.</title>
        <authorList>
            <person name="Pitiwittayakul N."/>
        </authorList>
    </citation>
    <scope>NUCLEOTIDE SEQUENCE [LARGE SCALE GENOMIC DNA]</scope>
    <source>
        <strain evidence="1 2">KSS12</strain>
    </source>
</reference>
<protein>
    <submittedName>
        <fullName evidence="1">Uncharacterized protein</fullName>
    </submittedName>
</protein>
<keyword evidence="2" id="KW-1185">Reference proteome</keyword>
<proteinExistence type="predicted"/>
<accession>A0ABT1W0H3</accession>
<comment type="caution">
    <text evidence="1">The sequence shown here is derived from an EMBL/GenBank/DDBJ whole genome shotgun (WGS) entry which is preliminary data.</text>
</comment>
<dbReference type="EMBL" id="JAMZEJ010000008">
    <property type="protein sequence ID" value="MCQ8241955.1"/>
    <property type="molecule type" value="Genomic_DNA"/>
</dbReference>
<gene>
    <name evidence="1" type="ORF">NFI88_14035</name>
</gene>
<sequence length="130" mass="13798">MSARMQVSVSEDRQTATLALLPGSGLEGKLDLSFDQLSQLINSLGQVRAAMQGARAVPPMEGASITPVFNTPWTVRPEALTEGSVIAFQHPAFGPVGFVLAPPDVEKVVRALTVHLGMVHSNERPQGKPS</sequence>
<evidence type="ECO:0000313" key="2">
    <source>
        <dbReference type="Proteomes" id="UP001524547"/>
    </source>
</evidence>
<dbReference type="RefSeq" id="WP_422920703.1">
    <property type="nucleotide sequence ID" value="NZ_JAMZEJ010000008.1"/>
</dbReference>
<dbReference type="Proteomes" id="UP001524547">
    <property type="component" value="Unassembled WGS sequence"/>
</dbReference>
<organism evidence="1 2">
    <name type="scientific">Rhizosaccharibacter radicis</name>
    <dbReference type="NCBI Taxonomy" id="2782605"/>
    <lineage>
        <taxon>Bacteria</taxon>
        <taxon>Pseudomonadati</taxon>
        <taxon>Pseudomonadota</taxon>
        <taxon>Alphaproteobacteria</taxon>
        <taxon>Acetobacterales</taxon>
        <taxon>Acetobacteraceae</taxon>
        <taxon>Rhizosaccharibacter</taxon>
    </lineage>
</organism>